<sequence length="68" mass="7996">MVCIKVVENDAKWRRKNWKKAKILVEKAQTSSPCLKIQKFSILKGILKTYIVPNVYRNKILLQLSTYD</sequence>
<accession>A0AAV1ZTS8</accession>
<comment type="caution">
    <text evidence="1">The sequence shown here is derived from an EMBL/GenBank/DDBJ whole genome shotgun (WGS) entry which is preliminary data.</text>
</comment>
<organism evidence="1 2">
    <name type="scientific">Larinioides sclopetarius</name>
    <dbReference type="NCBI Taxonomy" id="280406"/>
    <lineage>
        <taxon>Eukaryota</taxon>
        <taxon>Metazoa</taxon>
        <taxon>Ecdysozoa</taxon>
        <taxon>Arthropoda</taxon>
        <taxon>Chelicerata</taxon>
        <taxon>Arachnida</taxon>
        <taxon>Araneae</taxon>
        <taxon>Araneomorphae</taxon>
        <taxon>Entelegynae</taxon>
        <taxon>Araneoidea</taxon>
        <taxon>Araneidae</taxon>
        <taxon>Larinioides</taxon>
    </lineage>
</organism>
<dbReference type="Proteomes" id="UP001497382">
    <property type="component" value="Unassembled WGS sequence"/>
</dbReference>
<evidence type="ECO:0008006" key="3">
    <source>
        <dbReference type="Google" id="ProtNLM"/>
    </source>
</evidence>
<dbReference type="EMBL" id="CAXIEN010000082">
    <property type="protein sequence ID" value="CAL1275030.1"/>
    <property type="molecule type" value="Genomic_DNA"/>
</dbReference>
<evidence type="ECO:0000313" key="2">
    <source>
        <dbReference type="Proteomes" id="UP001497382"/>
    </source>
</evidence>
<proteinExistence type="predicted"/>
<keyword evidence="2" id="KW-1185">Reference proteome</keyword>
<dbReference type="AlphaFoldDB" id="A0AAV1ZTS8"/>
<evidence type="ECO:0000313" key="1">
    <source>
        <dbReference type="EMBL" id="CAL1275030.1"/>
    </source>
</evidence>
<gene>
    <name evidence="1" type="ORF">LARSCL_LOCUS7854</name>
</gene>
<name>A0AAV1ZTS8_9ARAC</name>
<protein>
    <recommendedName>
        <fullName evidence="3">Ribosomal protein L22</fullName>
    </recommendedName>
</protein>
<reference evidence="1 2" key="1">
    <citation type="submission" date="2024-04" db="EMBL/GenBank/DDBJ databases">
        <authorList>
            <person name="Rising A."/>
            <person name="Reimegard J."/>
            <person name="Sonavane S."/>
            <person name="Akerstrom W."/>
            <person name="Nylinder S."/>
            <person name="Hedman E."/>
            <person name="Kallberg Y."/>
        </authorList>
    </citation>
    <scope>NUCLEOTIDE SEQUENCE [LARGE SCALE GENOMIC DNA]</scope>
</reference>